<reference evidence="1" key="1">
    <citation type="submission" date="2022-03" db="EMBL/GenBank/DDBJ databases">
        <authorList>
            <person name="Sayadi A."/>
        </authorList>
    </citation>
    <scope>NUCLEOTIDE SEQUENCE</scope>
</reference>
<gene>
    <name evidence="1" type="ORF">ACAOBT_LOCUS30579</name>
</gene>
<protein>
    <recommendedName>
        <fullName evidence="3">DUF4371 domain-containing protein</fullName>
    </recommendedName>
</protein>
<sequence length="215" mass="24087">MTSYMEKIPLNNKIKTAEIRIAAYAAEHNISFNTLGHLSEINRISFDDSEIAKNFTCSRTKATVIVNNVLGQYSFENSSNLLQTNKFSLIADESTDKGAIKHLALVPRIFYEHKITDLFFGLLFVAGGTAEGRYNTIANYFLKSNINYKENLIGFTSDGARAMMGIHNSLFTKLKADIPKLFIMKCVCHSFSLCVNYASAKLPDDIEQMARDVDT</sequence>
<dbReference type="EMBL" id="CAKOFQ010007848">
    <property type="protein sequence ID" value="CAH2009023.1"/>
    <property type="molecule type" value="Genomic_DNA"/>
</dbReference>
<evidence type="ECO:0000313" key="1">
    <source>
        <dbReference type="EMBL" id="CAH2009023.1"/>
    </source>
</evidence>
<accession>A0A9P0MB12</accession>
<comment type="caution">
    <text evidence="1">The sequence shown here is derived from an EMBL/GenBank/DDBJ whole genome shotgun (WGS) entry which is preliminary data.</text>
</comment>
<organism evidence="1 2">
    <name type="scientific">Acanthoscelides obtectus</name>
    <name type="common">Bean weevil</name>
    <name type="synonym">Bruchus obtectus</name>
    <dbReference type="NCBI Taxonomy" id="200917"/>
    <lineage>
        <taxon>Eukaryota</taxon>
        <taxon>Metazoa</taxon>
        <taxon>Ecdysozoa</taxon>
        <taxon>Arthropoda</taxon>
        <taxon>Hexapoda</taxon>
        <taxon>Insecta</taxon>
        <taxon>Pterygota</taxon>
        <taxon>Neoptera</taxon>
        <taxon>Endopterygota</taxon>
        <taxon>Coleoptera</taxon>
        <taxon>Polyphaga</taxon>
        <taxon>Cucujiformia</taxon>
        <taxon>Chrysomeloidea</taxon>
        <taxon>Chrysomelidae</taxon>
        <taxon>Bruchinae</taxon>
        <taxon>Bruchini</taxon>
        <taxon>Acanthoscelides</taxon>
    </lineage>
</organism>
<dbReference type="PANTHER" id="PTHR37162:SF1">
    <property type="entry name" value="BED-TYPE DOMAIN-CONTAINING PROTEIN"/>
    <property type="match status" value="1"/>
</dbReference>
<evidence type="ECO:0000313" key="2">
    <source>
        <dbReference type="Proteomes" id="UP001152888"/>
    </source>
</evidence>
<name>A0A9P0MB12_ACAOB</name>
<proteinExistence type="predicted"/>
<dbReference type="PANTHER" id="PTHR37162">
    <property type="entry name" value="HAT FAMILY DIMERISATION DOMAINCONTAINING PROTEIN-RELATED"/>
    <property type="match status" value="1"/>
</dbReference>
<evidence type="ECO:0008006" key="3">
    <source>
        <dbReference type="Google" id="ProtNLM"/>
    </source>
</evidence>
<dbReference type="OrthoDB" id="6779315at2759"/>
<keyword evidence="2" id="KW-1185">Reference proteome</keyword>
<dbReference type="Proteomes" id="UP001152888">
    <property type="component" value="Unassembled WGS sequence"/>
</dbReference>
<dbReference type="AlphaFoldDB" id="A0A9P0MB12"/>